<dbReference type="SUPFAM" id="SSF81321">
    <property type="entry name" value="Family A G protein-coupled receptor-like"/>
    <property type="match status" value="1"/>
</dbReference>
<evidence type="ECO:0000256" key="10">
    <source>
        <dbReference type="SAM" id="Phobius"/>
    </source>
</evidence>
<evidence type="ECO:0000256" key="1">
    <source>
        <dbReference type="ARBA" id="ARBA00004141"/>
    </source>
</evidence>
<evidence type="ECO:0000256" key="9">
    <source>
        <dbReference type="RuleBase" id="RU000688"/>
    </source>
</evidence>
<dbReference type="PRINTS" id="PR00237">
    <property type="entry name" value="GPCRRHODOPSN"/>
</dbReference>
<dbReference type="GO" id="GO:0005886">
    <property type="term" value="C:plasma membrane"/>
    <property type="evidence" value="ECO:0007669"/>
    <property type="project" value="TreeGrafter"/>
</dbReference>
<evidence type="ECO:0000259" key="11">
    <source>
        <dbReference type="PROSITE" id="PS50262"/>
    </source>
</evidence>
<gene>
    <name evidence="12" type="ORF">QYM36_017067</name>
</gene>
<dbReference type="PROSITE" id="PS50262">
    <property type="entry name" value="G_PROTEIN_RECEP_F1_2"/>
    <property type="match status" value="1"/>
</dbReference>
<feature type="transmembrane region" description="Helical" evidence="10">
    <location>
        <begin position="317"/>
        <end position="339"/>
    </location>
</feature>
<comment type="similarity">
    <text evidence="2 9">Belongs to the G-protein coupled receptor 1 family.</text>
</comment>
<dbReference type="SMART" id="SM01381">
    <property type="entry name" value="7TM_GPCR_Srsx"/>
    <property type="match status" value="1"/>
</dbReference>
<feature type="transmembrane region" description="Helical" evidence="10">
    <location>
        <begin position="218"/>
        <end position="238"/>
    </location>
</feature>
<evidence type="ECO:0000313" key="13">
    <source>
        <dbReference type="Proteomes" id="UP001187531"/>
    </source>
</evidence>
<keyword evidence="3 9" id="KW-0812">Transmembrane</keyword>
<dbReference type="Gene3D" id="1.20.1070.10">
    <property type="entry name" value="Rhodopsin 7-helix transmembrane proteins"/>
    <property type="match status" value="1"/>
</dbReference>
<evidence type="ECO:0000256" key="6">
    <source>
        <dbReference type="ARBA" id="ARBA00023136"/>
    </source>
</evidence>
<keyword evidence="4 10" id="KW-1133">Transmembrane helix</keyword>
<comment type="subcellular location">
    <subcellularLocation>
        <location evidence="1">Membrane</location>
        <topology evidence="1">Multi-pass membrane protein</topology>
    </subcellularLocation>
</comment>
<dbReference type="InterPro" id="IPR000611">
    <property type="entry name" value="NPY_rcpt"/>
</dbReference>
<dbReference type="CDD" id="cd14993">
    <property type="entry name" value="7tmA_CCKR-like"/>
    <property type="match status" value="1"/>
</dbReference>
<proteinExistence type="inferred from homology"/>
<dbReference type="PRINTS" id="PR01012">
    <property type="entry name" value="NRPEPTIDEYR"/>
</dbReference>
<reference evidence="12" key="1">
    <citation type="submission" date="2023-07" db="EMBL/GenBank/DDBJ databases">
        <title>Chromosome-level genome assembly of Artemia franciscana.</title>
        <authorList>
            <person name="Jo E."/>
        </authorList>
    </citation>
    <scope>NUCLEOTIDE SEQUENCE</scope>
    <source>
        <tissue evidence="12">Whole body</tissue>
    </source>
</reference>
<evidence type="ECO:0000256" key="3">
    <source>
        <dbReference type="ARBA" id="ARBA00022692"/>
    </source>
</evidence>
<dbReference type="InterPro" id="IPR017452">
    <property type="entry name" value="GPCR_Rhodpsn_7TM"/>
</dbReference>
<dbReference type="GO" id="GO:0004983">
    <property type="term" value="F:neuropeptide Y receptor activity"/>
    <property type="evidence" value="ECO:0007669"/>
    <property type="project" value="InterPro"/>
</dbReference>
<feature type="transmembrane region" description="Helical" evidence="10">
    <location>
        <begin position="276"/>
        <end position="297"/>
    </location>
</feature>
<dbReference type="AlphaFoldDB" id="A0AA88KWJ8"/>
<dbReference type="EMBL" id="JAVRJZ010000021">
    <property type="protein sequence ID" value="KAK2704894.1"/>
    <property type="molecule type" value="Genomic_DNA"/>
</dbReference>
<organism evidence="12 13">
    <name type="scientific">Artemia franciscana</name>
    <name type="common">Brine shrimp</name>
    <name type="synonym">Artemia sanfranciscana</name>
    <dbReference type="NCBI Taxonomy" id="6661"/>
    <lineage>
        <taxon>Eukaryota</taxon>
        <taxon>Metazoa</taxon>
        <taxon>Ecdysozoa</taxon>
        <taxon>Arthropoda</taxon>
        <taxon>Crustacea</taxon>
        <taxon>Branchiopoda</taxon>
        <taxon>Anostraca</taxon>
        <taxon>Artemiidae</taxon>
        <taxon>Artemia</taxon>
    </lineage>
</organism>
<evidence type="ECO:0000313" key="12">
    <source>
        <dbReference type="EMBL" id="KAK2704894.1"/>
    </source>
</evidence>
<feature type="domain" description="G-protein coupled receptors family 1 profile" evidence="11">
    <location>
        <begin position="59"/>
        <end position="332"/>
    </location>
</feature>
<dbReference type="PROSITE" id="PS00237">
    <property type="entry name" value="G_PROTEIN_RECEP_F1_1"/>
    <property type="match status" value="1"/>
</dbReference>
<keyword evidence="5 9" id="KW-0297">G-protein coupled receptor</keyword>
<keyword evidence="13" id="KW-1185">Reference proteome</keyword>
<keyword evidence="8 9" id="KW-0807">Transducer</keyword>
<evidence type="ECO:0000256" key="5">
    <source>
        <dbReference type="ARBA" id="ARBA00023040"/>
    </source>
</evidence>
<comment type="caution">
    <text evidence="12">The sequence shown here is derived from an EMBL/GenBank/DDBJ whole genome shotgun (WGS) entry which is preliminary data.</text>
</comment>
<name>A0AA88KWJ8_ARTSF</name>
<sequence>MAGDVFHIHDELHVHFVNESRNLEDYMQDYHTMIYTYNEPRNIVLLILYVPTFLASVIMNTLVILTIVRYKHLRSVTNYFLVNLSIADLFVTLVCMPMAMGQSIFRFWIFGIFLCKFGAYLQGVSVSVSVFSILVMSIDRFWAISQPMRFRQVFNKAIARKVIFGIWLVASIIFIPILIVRKVVGPTIINKGGKFVFSDINVAYCIEKWPAYMSQQGYGIGLFFIIYLIPTLCVLVLYTSTGCKLFYSGSLKEGNDLGLDRDSRLLRTRRRAARTLMILAAVFSLCWLPYSLVNMILDSPSFDDFTKMSIVYIQQFFVWFGHVNSAANPVLYSFLSVHFRSSLIKLIKRSKSCGEPKIWRMPNRFGRGSSAEVPSSYEARPFSPKKDWENQYAAYKKSESDKEDGNSVGLISMKTAVITIETGNSIEEEV</sequence>
<protein>
    <recommendedName>
        <fullName evidence="11">G-protein coupled receptors family 1 profile domain-containing protein</fullName>
    </recommendedName>
</protein>
<evidence type="ECO:0000256" key="2">
    <source>
        <dbReference type="ARBA" id="ARBA00010663"/>
    </source>
</evidence>
<evidence type="ECO:0000256" key="8">
    <source>
        <dbReference type="ARBA" id="ARBA00023224"/>
    </source>
</evidence>
<accession>A0AA88KWJ8</accession>
<dbReference type="Proteomes" id="UP001187531">
    <property type="component" value="Unassembled WGS sequence"/>
</dbReference>
<feature type="transmembrane region" description="Helical" evidence="10">
    <location>
        <begin position="162"/>
        <end position="180"/>
    </location>
</feature>
<keyword evidence="6 10" id="KW-0472">Membrane</keyword>
<dbReference type="PANTHER" id="PTHR45695">
    <property type="entry name" value="LEUCOKININ RECEPTOR-RELATED"/>
    <property type="match status" value="1"/>
</dbReference>
<dbReference type="InterPro" id="IPR000276">
    <property type="entry name" value="GPCR_Rhodpsn"/>
</dbReference>
<keyword evidence="7 9" id="KW-0675">Receptor</keyword>
<dbReference type="Pfam" id="PF00001">
    <property type="entry name" value="7tm_1"/>
    <property type="match status" value="1"/>
</dbReference>
<dbReference type="PANTHER" id="PTHR45695:SF9">
    <property type="entry name" value="LEUCOKININ RECEPTOR"/>
    <property type="match status" value="1"/>
</dbReference>
<feature type="transmembrane region" description="Helical" evidence="10">
    <location>
        <begin position="80"/>
        <end position="100"/>
    </location>
</feature>
<evidence type="ECO:0000256" key="7">
    <source>
        <dbReference type="ARBA" id="ARBA00023170"/>
    </source>
</evidence>
<feature type="transmembrane region" description="Helical" evidence="10">
    <location>
        <begin position="43"/>
        <end position="68"/>
    </location>
</feature>
<feature type="transmembrane region" description="Helical" evidence="10">
    <location>
        <begin position="120"/>
        <end position="142"/>
    </location>
</feature>
<evidence type="ECO:0000256" key="4">
    <source>
        <dbReference type="ARBA" id="ARBA00022989"/>
    </source>
</evidence>